<organism evidence="10 11">
    <name type="scientific">Limosilactobacillus ingluviei DSM 15946</name>
    <dbReference type="NCBI Taxonomy" id="1423760"/>
    <lineage>
        <taxon>Bacteria</taxon>
        <taxon>Bacillati</taxon>
        <taxon>Bacillota</taxon>
        <taxon>Bacilli</taxon>
        <taxon>Lactobacillales</taxon>
        <taxon>Lactobacillaceae</taxon>
        <taxon>Limosilactobacillus</taxon>
    </lineage>
</organism>
<evidence type="ECO:0000313" key="11">
    <source>
        <dbReference type="Proteomes" id="UP000050816"/>
    </source>
</evidence>
<feature type="transmembrane region" description="Helical" evidence="7">
    <location>
        <begin position="199"/>
        <end position="220"/>
    </location>
</feature>
<feature type="transmembrane region" description="Helical" evidence="7">
    <location>
        <begin position="266"/>
        <end position="287"/>
    </location>
</feature>
<gene>
    <name evidence="10" type="ORF">FC43_GL000500</name>
</gene>
<feature type="transmembrane region" description="Helical" evidence="7">
    <location>
        <begin position="382"/>
        <end position="400"/>
    </location>
</feature>
<feature type="transmembrane region" description="Helical" evidence="7">
    <location>
        <begin position="146"/>
        <end position="165"/>
    </location>
</feature>
<feature type="transmembrane region" description="Helical" evidence="7">
    <location>
        <begin position="302"/>
        <end position="322"/>
    </location>
</feature>
<evidence type="ECO:0000259" key="8">
    <source>
        <dbReference type="Pfam" id="PF06738"/>
    </source>
</evidence>
<keyword evidence="4 7" id="KW-1133">Transmembrane helix</keyword>
<dbReference type="EMBL" id="AZFK01000012">
    <property type="protein sequence ID" value="KRL92062.1"/>
    <property type="molecule type" value="Genomic_DNA"/>
</dbReference>
<comment type="caution">
    <text evidence="10">The sequence shown here is derived from an EMBL/GenBank/DDBJ whole genome shotgun (WGS) entry which is preliminary data.</text>
</comment>
<dbReference type="RefSeq" id="WP_056953739.1">
    <property type="nucleotide sequence ID" value="NZ_AZFK01000012.1"/>
</dbReference>
<reference evidence="10 11" key="1">
    <citation type="journal article" date="2015" name="Genome Announc.">
        <title>Expanding the biotechnology potential of lactobacilli through comparative genomics of 213 strains and associated genera.</title>
        <authorList>
            <person name="Sun Z."/>
            <person name="Harris H.M."/>
            <person name="McCann A."/>
            <person name="Guo C."/>
            <person name="Argimon S."/>
            <person name="Zhang W."/>
            <person name="Yang X."/>
            <person name="Jeffery I.B."/>
            <person name="Cooney J.C."/>
            <person name="Kagawa T.F."/>
            <person name="Liu W."/>
            <person name="Song Y."/>
            <person name="Salvetti E."/>
            <person name="Wrobel A."/>
            <person name="Rasinkangas P."/>
            <person name="Parkhill J."/>
            <person name="Rea M.C."/>
            <person name="O'Sullivan O."/>
            <person name="Ritari J."/>
            <person name="Douillard F.P."/>
            <person name="Paul Ross R."/>
            <person name="Yang R."/>
            <person name="Briner A.E."/>
            <person name="Felis G.E."/>
            <person name="de Vos W.M."/>
            <person name="Barrangou R."/>
            <person name="Klaenhammer T.R."/>
            <person name="Caufield P.W."/>
            <person name="Cui Y."/>
            <person name="Zhang H."/>
            <person name="O'Toole P.W."/>
        </authorList>
    </citation>
    <scope>NUCLEOTIDE SEQUENCE [LARGE SCALE GENOMIC DNA]</scope>
    <source>
        <strain evidence="10 11">DSM 15946</strain>
    </source>
</reference>
<dbReference type="Pfam" id="PF12821">
    <property type="entry name" value="ThrE_2"/>
    <property type="match status" value="1"/>
</dbReference>
<keyword evidence="5 7" id="KW-0472">Membrane</keyword>
<dbReference type="InterPro" id="IPR010619">
    <property type="entry name" value="ThrE-like_N"/>
</dbReference>
<dbReference type="PANTHER" id="PTHR34390">
    <property type="entry name" value="UPF0442 PROTEIN YJJB-RELATED"/>
    <property type="match status" value="1"/>
</dbReference>
<evidence type="ECO:0000256" key="3">
    <source>
        <dbReference type="ARBA" id="ARBA00022692"/>
    </source>
</evidence>
<dbReference type="InterPro" id="IPR050539">
    <property type="entry name" value="ThrE_Dicarb/AminoAcid_Exp"/>
</dbReference>
<sequence>MEKQTPTESGYQHHMAIPWHDFVTDDNVTPAKDANLVERATIVGRIGLMMLACGTGAWRVRNSMNVAAETLGMTCSADIGLVSIEYTCMDNHRSYTQALALPSTGVNTARLNALENYIREFEQQGQNWTTGEIHHALNRIESIGGLYAPWMVGLAAALACSAFVFLLGGGPVEMLCCFFGAGIGNYVRRKMGDRKLTLFAGLTVAVAVACVAYDASFNVVQYFLHVNSHHEAGYIGAMLFVIPGFPFITSGLDLSKLDMRSGLERGAFALMVITVATLVGWVVAMAMDLQPENFIPLALSPALYLVLRLVFSFCGVFGFSIMFNSSLKMAATAGVIGACANTLRLEMVDLAHVPAGPAAFAGALLAGLLASLARRRVGYPRIAITVPSIVIMVPGLYMYSAVYNLGLNSLSVAGTWAAKAALIVVFLPLGLIAARIIADPKWRYKS</sequence>
<comment type="similarity">
    <text evidence="6">Belongs to the ThrE exporter (TC 2.A.79) family.</text>
</comment>
<evidence type="ECO:0000313" key="10">
    <source>
        <dbReference type="EMBL" id="KRL92062.1"/>
    </source>
</evidence>
<evidence type="ECO:0000256" key="6">
    <source>
        <dbReference type="ARBA" id="ARBA00034125"/>
    </source>
</evidence>
<accession>A0A0R1UFI3</accession>
<evidence type="ECO:0000256" key="1">
    <source>
        <dbReference type="ARBA" id="ARBA00004651"/>
    </source>
</evidence>
<dbReference type="Pfam" id="PF06738">
    <property type="entry name" value="ThrE"/>
    <property type="match status" value="1"/>
</dbReference>
<proteinExistence type="inferred from homology"/>
<keyword evidence="3 7" id="KW-0812">Transmembrane</keyword>
<feature type="transmembrane region" description="Helical" evidence="7">
    <location>
        <begin position="232"/>
        <end position="254"/>
    </location>
</feature>
<keyword evidence="2" id="KW-1003">Cell membrane</keyword>
<feature type="transmembrane region" description="Helical" evidence="7">
    <location>
        <begin position="420"/>
        <end position="438"/>
    </location>
</feature>
<comment type="subcellular location">
    <subcellularLocation>
        <location evidence="1">Cell membrane</location>
        <topology evidence="1">Multi-pass membrane protein</topology>
    </subcellularLocation>
</comment>
<feature type="transmembrane region" description="Helical" evidence="7">
    <location>
        <begin position="329"/>
        <end position="345"/>
    </location>
</feature>
<feature type="domain" description="Threonine/serine exporter-like N-terminal" evidence="8">
    <location>
        <begin position="42"/>
        <end position="286"/>
    </location>
</feature>
<protein>
    <submittedName>
        <fullName evidence="10">Uncharacterized protein</fullName>
    </submittedName>
</protein>
<evidence type="ECO:0000256" key="4">
    <source>
        <dbReference type="ARBA" id="ARBA00022989"/>
    </source>
</evidence>
<evidence type="ECO:0000256" key="2">
    <source>
        <dbReference type="ARBA" id="ARBA00022475"/>
    </source>
</evidence>
<dbReference type="GO" id="GO:0015744">
    <property type="term" value="P:succinate transport"/>
    <property type="evidence" value="ECO:0007669"/>
    <property type="project" value="TreeGrafter"/>
</dbReference>
<evidence type="ECO:0000259" key="9">
    <source>
        <dbReference type="Pfam" id="PF12821"/>
    </source>
</evidence>
<evidence type="ECO:0000256" key="5">
    <source>
        <dbReference type="ARBA" id="ARBA00023136"/>
    </source>
</evidence>
<feature type="transmembrane region" description="Helical" evidence="7">
    <location>
        <begin position="351"/>
        <end position="370"/>
    </location>
</feature>
<name>A0A0R1UFI3_9LACO</name>
<evidence type="ECO:0000256" key="7">
    <source>
        <dbReference type="SAM" id="Phobius"/>
    </source>
</evidence>
<dbReference type="PANTHER" id="PTHR34390:SF2">
    <property type="entry name" value="SUCCINATE TRANSPORTER SUBUNIT YJJP-RELATED"/>
    <property type="match status" value="1"/>
</dbReference>
<dbReference type="GO" id="GO:0005886">
    <property type="term" value="C:plasma membrane"/>
    <property type="evidence" value="ECO:0007669"/>
    <property type="project" value="UniProtKB-SubCell"/>
</dbReference>
<dbReference type="AlphaFoldDB" id="A0A0R1UFI3"/>
<dbReference type="Proteomes" id="UP000050816">
    <property type="component" value="Unassembled WGS sequence"/>
</dbReference>
<dbReference type="PATRIC" id="fig|1423760.3.peg.519"/>
<feature type="domain" description="Threonine/Serine exporter ThrE" evidence="9">
    <location>
        <begin position="309"/>
        <end position="436"/>
    </location>
</feature>
<dbReference type="GO" id="GO:0022857">
    <property type="term" value="F:transmembrane transporter activity"/>
    <property type="evidence" value="ECO:0007669"/>
    <property type="project" value="InterPro"/>
</dbReference>
<dbReference type="InterPro" id="IPR024528">
    <property type="entry name" value="ThrE_2"/>
</dbReference>